<dbReference type="InterPro" id="IPR005134">
    <property type="entry name" value="UPF0114"/>
</dbReference>
<evidence type="ECO:0000256" key="1">
    <source>
        <dbReference type="SAM" id="MobiDB-lite"/>
    </source>
</evidence>
<dbReference type="PANTHER" id="PTHR31721:SF4">
    <property type="entry name" value="OS06G0710300 PROTEIN"/>
    <property type="match status" value="1"/>
</dbReference>
<sequence length="213" mass="23808">MKKNTEQPEEPIDRFSQVIGHSRYIVLLAVVAVLLVALSLFIFGAIEAIAGIWHAWRDLLAGELGATRLTVEFLEIVSVMLKAVVFYIIGVGLYSLFVAPLNITVSLGVQTLNDLESKVVSVIVVILGVTFLEHFIRWENPMATLQFGAALALAVIPLVLFQRFTHKAKEEQRAHKPNEQLHAQQSMFEESHEKADIPDQDEHVPEKSNRSSQ</sequence>
<evidence type="ECO:0000256" key="2">
    <source>
        <dbReference type="SAM" id="Phobius"/>
    </source>
</evidence>
<protein>
    <submittedName>
        <fullName evidence="3">YqhA family protein</fullName>
    </submittedName>
</protein>
<keyword evidence="2" id="KW-0812">Transmembrane</keyword>
<dbReference type="EMBL" id="JAUYVH010000016">
    <property type="protein sequence ID" value="MDQ9172113.1"/>
    <property type="molecule type" value="Genomic_DNA"/>
</dbReference>
<keyword evidence="4" id="KW-1185">Reference proteome</keyword>
<name>A0ABU1BSV8_9BURK</name>
<feature type="transmembrane region" description="Helical" evidence="2">
    <location>
        <begin position="24"/>
        <end position="56"/>
    </location>
</feature>
<feature type="transmembrane region" description="Helical" evidence="2">
    <location>
        <begin position="142"/>
        <end position="161"/>
    </location>
</feature>
<organism evidence="3 4">
    <name type="scientific">Keguizhuia sedimenti</name>
    <dbReference type="NCBI Taxonomy" id="3064264"/>
    <lineage>
        <taxon>Bacteria</taxon>
        <taxon>Pseudomonadati</taxon>
        <taxon>Pseudomonadota</taxon>
        <taxon>Betaproteobacteria</taxon>
        <taxon>Burkholderiales</taxon>
        <taxon>Oxalobacteraceae</taxon>
        <taxon>Keguizhuia</taxon>
    </lineage>
</organism>
<reference evidence="3 4" key="1">
    <citation type="submission" date="2023-08" db="EMBL/GenBank/DDBJ databases">
        <title>Oxalobacteraceae gen .nov., isolated from river sludge outside the plant.</title>
        <authorList>
            <person name="Zhao S.Y."/>
        </authorList>
    </citation>
    <scope>NUCLEOTIDE SEQUENCE [LARGE SCALE GENOMIC DNA]</scope>
    <source>
        <strain evidence="3 4">R-40</strain>
    </source>
</reference>
<feature type="transmembrane region" description="Helical" evidence="2">
    <location>
        <begin position="76"/>
        <end position="98"/>
    </location>
</feature>
<feature type="transmembrane region" description="Helical" evidence="2">
    <location>
        <begin position="119"/>
        <end position="136"/>
    </location>
</feature>
<keyword evidence="2" id="KW-1133">Transmembrane helix</keyword>
<feature type="compositionally biased region" description="Basic and acidic residues" evidence="1">
    <location>
        <begin position="189"/>
        <end position="213"/>
    </location>
</feature>
<proteinExistence type="predicted"/>
<evidence type="ECO:0000313" key="4">
    <source>
        <dbReference type="Proteomes" id="UP001225596"/>
    </source>
</evidence>
<dbReference type="Pfam" id="PF03350">
    <property type="entry name" value="UPF0114"/>
    <property type="match status" value="1"/>
</dbReference>
<dbReference type="RefSeq" id="WP_338438112.1">
    <property type="nucleotide sequence ID" value="NZ_JAUYVH010000016.1"/>
</dbReference>
<gene>
    <name evidence="3" type="ORF">Q8A64_17005</name>
</gene>
<comment type="caution">
    <text evidence="3">The sequence shown here is derived from an EMBL/GenBank/DDBJ whole genome shotgun (WGS) entry which is preliminary data.</text>
</comment>
<evidence type="ECO:0000313" key="3">
    <source>
        <dbReference type="EMBL" id="MDQ9172113.1"/>
    </source>
</evidence>
<feature type="region of interest" description="Disordered" evidence="1">
    <location>
        <begin position="172"/>
        <end position="213"/>
    </location>
</feature>
<keyword evidence="2" id="KW-0472">Membrane</keyword>
<dbReference type="Proteomes" id="UP001225596">
    <property type="component" value="Unassembled WGS sequence"/>
</dbReference>
<accession>A0ABU1BSV8</accession>
<dbReference type="PANTHER" id="PTHR31721">
    <property type="entry name" value="OS06G0710300 PROTEIN"/>
    <property type="match status" value="1"/>
</dbReference>